<evidence type="ECO:0000313" key="3">
    <source>
        <dbReference type="Proteomes" id="UP000886819"/>
    </source>
</evidence>
<reference evidence="2" key="2">
    <citation type="journal article" date="2021" name="PeerJ">
        <title>Extensive microbial diversity within the chicken gut microbiome revealed by metagenomics and culture.</title>
        <authorList>
            <person name="Gilroy R."/>
            <person name="Ravi A."/>
            <person name="Getino M."/>
            <person name="Pursley I."/>
            <person name="Horton D.L."/>
            <person name="Alikhan N.F."/>
            <person name="Baker D."/>
            <person name="Gharbi K."/>
            <person name="Hall N."/>
            <person name="Watson M."/>
            <person name="Adriaenssens E.M."/>
            <person name="Foster-Nyarko E."/>
            <person name="Jarju S."/>
            <person name="Secka A."/>
            <person name="Antonio M."/>
            <person name="Oren A."/>
            <person name="Chaudhuri R.R."/>
            <person name="La Ragione R."/>
            <person name="Hildebrand F."/>
            <person name="Pallen M.J."/>
        </authorList>
    </citation>
    <scope>NUCLEOTIDE SEQUENCE</scope>
    <source>
        <strain evidence="2">ChiHile30-977</strain>
    </source>
</reference>
<keyword evidence="2" id="KW-0808">Transferase</keyword>
<dbReference type="Gene3D" id="3.40.50.10330">
    <property type="entry name" value="Probable inorganic polyphosphate/atp-NAD kinase, domain 1"/>
    <property type="match status" value="1"/>
</dbReference>
<evidence type="ECO:0000259" key="1">
    <source>
        <dbReference type="PROSITE" id="PS50146"/>
    </source>
</evidence>
<dbReference type="AlphaFoldDB" id="A0A9D0YV02"/>
<gene>
    <name evidence="2" type="ORF">IAA66_01265</name>
</gene>
<protein>
    <submittedName>
        <fullName evidence="2">Diacylglycerol kinase family protein</fullName>
    </submittedName>
</protein>
<name>A0A9D0YV02_9FIRM</name>
<evidence type="ECO:0000313" key="2">
    <source>
        <dbReference type="EMBL" id="HIQ62199.1"/>
    </source>
</evidence>
<dbReference type="Gene3D" id="2.60.200.40">
    <property type="match status" value="1"/>
</dbReference>
<dbReference type="GO" id="GO:0016301">
    <property type="term" value="F:kinase activity"/>
    <property type="evidence" value="ECO:0007669"/>
    <property type="project" value="UniProtKB-KW"/>
</dbReference>
<dbReference type="PROSITE" id="PS50146">
    <property type="entry name" value="DAGK"/>
    <property type="match status" value="1"/>
</dbReference>
<organism evidence="2 3">
    <name type="scientific">Candidatus Avichristensenella intestinipullorum</name>
    <dbReference type="NCBI Taxonomy" id="2840693"/>
    <lineage>
        <taxon>Bacteria</taxon>
        <taxon>Bacillati</taxon>
        <taxon>Bacillota</taxon>
        <taxon>Clostridia</taxon>
        <taxon>Candidatus Avichristensenella</taxon>
    </lineage>
</organism>
<dbReference type="EMBL" id="DVFI01000015">
    <property type="protein sequence ID" value="HIQ62199.1"/>
    <property type="molecule type" value="Genomic_DNA"/>
</dbReference>
<dbReference type="InterPro" id="IPR045540">
    <property type="entry name" value="YegS/DAGK_C"/>
</dbReference>
<keyword evidence="2" id="KW-0418">Kinase</keyword>
<comment type="caution">
    <text evidence="2">The sequence shown here is derived from an EMBL/GenBank/DDBJ whole genome shotgun (WGS) entry which is preliminary data.</text>
</comment>
<dbReference type="InterPro" id="IPR001206">
    <property type="entry name" value="Diacylglycerol_kinase_cat_dom"/>
</dbReference>
<dbReference type="Pfam" id="PF00781">
    <property type="entry name" value="DAGK_cat"/>
    <property type="match status" value="1"/>
</dbReference>
<dbReference type="InterPro" id="IPR017438">
    <property type="entry name" value="ATP-NAD_kinase_N"/>
</dbReference>
<dbReference type="SUPFAM" id="SSF111331">
    <property type="entry name" value="NAD kinase/diacylglycerol kinase-like"/>
    <property type="match status" value="1"/>
</dbReference>
<dbReference type="Proteomes" id="UP000886819">
    <property type="component" value="Unassembled WGS sequence"/>
</dbReference>
<reference evidence="2" key="1">
    <citation type="submission" date="2020-10" db="EMBL/GenBank/DDBJ databases">
        <authorList>
            <person name="Gilroy R."/>
        </authorList>
    </citation>
    <scope>NUCLEOTIDE SEQUENCE</scope>
    <source>
        <strain evidence="2">ChiHile30-977</strain>
    </source>
</reference>
<sequence>MIHVLYNPYAGNHQGKIRARRLTDIYAGKKIQYIDMTKIDDYPALLRSLAPDDELVLCGGDGTLNRFVNDMETAEIHRSILYYPVGSGNDFAHDLGMQGEDKPFDISLYLHALPCVFVNGKKYRFLNGIGYGIDGYCCEVADGLRQKSGKPINYTAIAVKGLLFHYKPTKAKVTVDGVCRTYEKVWLAPTMNGRFYGGGMMPTPQQNRLCSQSLSVMVLHGSGKVKTLAAFPSIFEGKHIQRRDMVEIRTGGRITVEFDRPPPCRLTGRPSST</sequence>
<accession>A0A9D0YV02</accession>
<feature type="domain" description="DAGKc" evidence="1">
    <location>
        <begin position="1"/>
        <end position="101"/>
    </location>
</feature>
<proteinExistence type="predicted"/>
<dbReference type="Pfam" id="PF19279">
    <property type="entry name" value="YegS_C"/>
    <property type="match status" value="1"/>
</dbReference>
<dbReference type="SMART" id="SM00046">
    <property type="entry name" value="DAGKc"/>
    <property type="match status" value="1"/>
</dbReference>
<dbReference type="InterPro" id="IPR016064">
    <property type="entry name" value="NAD/diacylglycerol_kinase_sf"/>
</dbReference>